<reference evidence="2 3" key="1">
    <citation type="submission" date="2018-10" db="EMBL/GenBank/DDBJ databases">
        <title>Kocuria sp. M5W7-7, whole genome shotgun sequence.</title>
        <authorList>
            <person name="Tuo L."/>
        </authorList>
    </citation>
    <scope>NUCLEOTIDE SEQUENCE [LARGE SCALE GENOMIC DNA]</scope>
    <source>
        <strain evidence="2 3">M5W7-7</strain>
    </source>
</reference>
<evidence type="ECO:0000313" key="2">
    <source>
        <dbReference type="EMBL" id="ROZ62772.1"/>
    </source>
</evidence>
<evidence type="ECO:0000313" key="3">
    <source>
        <dbReference type="Proteomes" id="UP000270616"/>
    </source>
</evidence>
<dbReference type="Proteomes" id="UP000270616">
    <property type="component" value="Unassembled WGS sequence"/>
</dbReference>
<comment type="caution">
    <text evidence="2">The sequence shown here is derived from an EMBL/GenBank/DDBJ whole genome shotgun (WGS) entry which is preliminary data.</text>
</comment>
<organism evidence="2 3">
    <name type="scientific">Kocuria soli</name>
    <dbReference type="NCBI Taxonomy" id="2485125"/>
    <lineage>
        <taxon>Bacteria</taxon>
        <taxon>Bacillati</taxon>
        <taxon>Actinomycetota</taxon>
        <taxon>Actinomycetes</taxon>
        <taxon>Micrococcales</taxon>
        <taxon>Micrococcaceae</taxon>
        <taxon>Kocuria</taxon>
    </lineage>
</organism>
<sequence length="154" mass="17102">MERFVDSKDRVEEAWRMRDSMWSTAPERISSPATSSAQQRASGSTSISVWTGRAKEPVQMGVGPVPDLEDAVAKKTLALYGRGAARDFLGVDAIRCSGRFSDKQLLRMRAKHGPGFAASCSRNRYRSHRTWTASTSPRTASDRRRNGLRCVKPV</sequence>
<keyword evidence="3" id="KW-1185">Reference proteome</keyword>
<dbReference type="AlphaFoldDB" id="A0A3N3ZQZ3"/>
<feature type="region of interest" description="Disordered" evidence="1">
    <location>
        <begin position="130"/>
        <end position="154"/>
    </location>
</feature>
<proteinExistence type="predicted"/>
<evidence type="ECO:0000256" key="1">
    <source>
        <dbReference type="SAM" id="MobiDB-lite"/>
    </source>
</evidence>
<name>A0A3N3ZQZ3_9MICC</name>
<gene>
    <name evidence="2" type="ORF">EDL96_08280</name>
</gene>
<feature type="compositionally biased region" description="Polar residues" evidence="1">
    <location>
        <begin position="31"/>
        <end position="49"/>
    </location>
</feature>
<feature type="region of interest" description="Disordered" evidence="1">
    <location>
        <begin position="21"/>
        <end position="52"/>
    </location>
</feature>
<dbReference type="EMBL" id="RKMF01000010">
    <property type="protein sequence ID" value="ROZ62772.1"/>
    <property type="molecule type" value="Genomic_DNA"/>
</dbReference>
<protein>
    <submittedName>
        <fullName evidence="2">Uncharacterized protein</fullName>
    </submittedName>
</protein>
<accession>A0A3N3ZQZ3</accession>
<feature type="compositionally biased region" description="Polar residues" evidence="1">
    <location>
        <begin position="130"/>
        <end position="139"/>
    </location>
</feature>